<dbReference type="Gene3D" id="3.90.660.10">
    <property type="match status" value="1"/>
</dbReference>
<dbReference type="SUPFAM" id="SSF51905">
    <property type="entry name" value="FAD/NAD(P)-binding domain"/>
    <property type="match status" value="1"/>
</dbReference>
<keyword evidence="4" id="KW-1185">Reference proteome</keyword>
<accession>A0AAE0F4I5</accession>
<dbReference type="PANTHER" id="PTHR10742:SF410">
    <property type="entry name" value="LYSINE-SPECIFIC HISTONE DEMETHYLASE 2"/>
    <property type="match status" value="1"/>
</dbReference>
<evidence type="ECO:0000313" key="4">
    <source>
        <dbReference type="Proteomes" id="UP001190700"/>
    </source>
</evidence>
<dbReference type="InterPro" id="IPR002937">
    <property type="entry name" value="Amino_oxidase"/>
</dbReference>
<comment type="similarity">
    <text evidence="1">Belongs to the flavin monoamine oxidase family.</text>
</comment>
<feature type="domain" description="Amine oxidase" evidence="2">
    <location>
        <begin position="17"/>
        <end position="548"/>
    </location>
</feature>
<protein>
    <recommendedName>
        <fullName evidence="2">Amine oxidase domain-containing protein</fullName>
    </recommendedName>
</protein>
<organism evidence="3 4">
    <name type="scientific">Cymbomonas tetramitiformis</name>
    <dbReference type="NCBI Taxonomy" id="36881"/>
    <lineage>
        <taxon>Eukaryota</taxon>
        <taxon>Viridiplantae</taxon>
        <taxon>Chlorophyta</taxon>
        <taxon>Pyramimonadophyceae</taxon>
        <taxon>Pyramimonadales</taxon>
        <taxon>Pyramimonadaceae</taxon>
        <taxon>Cymbomonas</taxon>
    </lineage>
</organism>
<dbReference type="Gene3D" id="3.50.50.60">
    <property type="entry name" value="FAD/NAD(P)-binding domain"/>
    <property type="match status" value="2"/>
</dbReference>
<proteinExistence type="inferred from homology"/>
<name>A0AAE0F4I5_9CHLO</name>
<dbReference type="InterPro" id="IPR036188">
    <property type="entry name" value="FAD/NAD-bd_sf"/>
</dbReference>
<reference evidence="3 4" key="1">
    <citation type="journal article" date="2015" name="Genome Biol. Evol.">
        <title>Comparative Genomics of a Bacterivorous Green Alga Reveals Evolutionary Causalities and Consequences of Phago-Mixotrophic Mode of Nutrition.</title>
        <authorList>
            <person name="Burns J.A."/>
            <person name="Paasch A."/>
            <person name="Narechania A."/>
            <person name="Kim E."/>
        </authorList>
    </citation>
    <scope>NUCLEOTIDE SEQUENCE [LARGE SCALE GENOMIC DNA]</scope>
    <source>
        <strain evidence="3 4">PLY_AMNH</strain>
    </source>
</reference>
<sequence>MPVFRRPHVVIVGAGAAGLECARALKEQGGGIDITVLEARERVGGRCYAQDWRLRMPEDGLAPKVSADAWVDLGATWVHGVEGSPLADLAEECHVPLKRVCSGNPWLKPWLLGDQGYLGPCEAPSSASPGKGGYALYRSGRQLAPETVAEGWRGFQRLLGRLSEAAAADTPDTATASRTPLTAVLEGLRSDGGGSTEQMAVEEFGLHLIECWNGGALRQFLLEEFVPTADGLLGDFPGAHCVPGLAPVKPSSWTRAEAGGGGSDGSNSAAGGMFGLMLGLARVALAPEGAEAPGRDAINGAEVRRAAEIRLEAAVTEIVYNADVETATGALQSPGDAAVGIAVAGGERLTSDAVVVTVPLGVLKADAIRFDPPLPEAKRAAIRRLGFCAYMKVILEFSDCFWPLEPTFLGCLDHPGYGGAPRGRIRVFDNLQKLKGVPLLLGTAVGDDAEELRELDDTSVVEDALLSLRAMFGSGVPAPVASLVTRWSDDPWARGSYSFWTTETEETDIDVLAEPVGNQIFFAGEATDGPYQGAVHGAMLSGRRAAAEEV</sequence>
<dbReference type="SUPFAM" id="SSF54373">
    <property type="entry name" value="FAD-linked reductases, C-terminal domain"/>
    <property type="match status" value="1"/>
</dbReference>
<dbReference type="GO" id="GO:0016491">
    <property type="term" value="F:oxidoreductase activity"/>
    <property type="evidence" value="ECO:0007669"/>
    <property type="project" value="InterPro"/>
</dbReference>
<gene>
    <name evidence="3" type="ORF">CYMTET_40560</name>
</gene>
<dbReference type="AlphaFoldDB" id="A0AAE0F4I5"/>
<dbReference type="Pfam" id="PF01593">
    <property type="entry name" value="Amino_oxidase"/>
    <property type="match status" value="1"/>
</dbReference>
<dbReference type="InterPro" id="IPR050281">
    <property type="entry name" value="Flavin_monoamine_oxidase"/>
</dbReference>
<evidence type="ECO:0000313" key="3">
    <source>
        <dbReference type="EMBL" id="KAK3250060.1"/>
    </source>
</evidence>
<comment type="caution">
    <text evidence="3">The sequence shown here is derived from an EMBL/GenBank/DDBJ whole genome shotgun (WGS) entry which is preliminary data.</text>
</comment>
<evidence type="ECO:0000259" key="2">
    <source>
        <dbReference type="Pfam" id="PF01593"/>
    </source>
</evidence>
<dbReference type="PANTHER" id="PTHR10742">
    <property type="entry name" value="FLAVIN MONOAMINE OXIDASE"/>
    <property type="match status" value="1"/>
</dbReference>
<dbReference type="EMBL" id="LGRX02026943">
    <property type="protein sequence ID" value="KAK3250060.1"/>
    <property type="molecule type" value="Genomic_DNA"/>
</dbReference>
<evidence type="ECO:0000256" key="1">
    <source>
        <dbReference type="ARBA" id="ARBA00005995"/>
    </source>
</evidence>
<dbReference type="Proteomes" id="UP001190700">
    <property type="component" value="Unassembled WGS sequence"/>
</dbReference>